<dbReference type="OrthoDB" id="2200208at2"/>
<evidence type="ECO:0000313" key="2">
    <source>
        <dbReference type="EMBL" id="APB32112.1"/>
    </source>
</evidence>
<proteinExistence type="predicted"/>
<evidence type="ECO:0000256" key="1">
    <source>
        <dbReference type="SAM" id="SignalP"/>
    </source>
</evidence>
<sequence>MKKTWVIVFSLILFWSLSYPSFVEAVGEPYTIDQAPLDVPEFDDYTVTKVSSLSELSTALNSSTSKVSIELQNDMTITSSIIINGDKELNLNGHTLNAGTNGYLSIDGNSTTNQFKLFNGKIIGGPVTQSPGSRDTQNSAFLNVSYQKNINVVFEDIAYKSNDNGGNFFVGLATNVFSLGTVTVETYAQNIRAGNITFLGDFNGYSFGNGYPDEFGQGKGGVNLTFGGKAYSYINKTNGGSTLMSQAVGDRRIYIGKNSHVVLNNTNNANNNRGYLAYANNIGNFSIINVDGSLEATSVGTSLRTTASQSNNGTPYNNQAGTFNGQANIYVNQGAKFKVSSTNETATYGTLFTYNTNLYVYKPDVLDMRYFGRSNFFFAFPDSPQSNLYLYDQSIGVWLKDDKGIGNPTRIWQNVDWMRLLNFSINSANNVSSSDPTLTPDTFKINDYSRISNNVELPMIVLDPTFINESDQAFLNNGDTTFSGTTGYYLPGNVKLDKAASNATVTLNLNGKTYTTQTTDDGTWRFADLDLSTVKGGTIGTVDLVDTDKRLATQIKFTVKDTIPPKATPKLIKADLGSTTKLNNPLDGISTYSDETTTNDKMTVEFVNSDAERTKMVNELGVHDIGINVIDEAGNKTLVSTKVVVHPKGENITDGYVFGKDYDIDYLTWVNASDSQKREFVLSKDYGNTKGYAISGNTITDVSTDPSNMLITIPSNNWEPNKTYDIPVKVNSYTKIIKVTLVPSTVKMTIKQVYKGTDTPIYSDLETKSLVENDVYEETIGDNIEEVLNKLISDKKIVLNYEGYNPVIVSDYKIYQHDKEMTKSDTVPNDDFSIIYEYEGQLKFKDIAEKLDFGSVTISAEDTETPLSDSSDKSLSIINTIQDSTWKLKASLPSGITQVNGKKSPFIGNVIYKDILGDTLRIGQSATIIETQKDNQLFSHIQLKNKDTGIFLKQEAGNLKGSYSGELLWTLEDSP</sequence>
<dbReference type="Proteomes" id="UP000191200">
    <property type="component" value="Chromosome"/>
</dbReference>
<protein>
    <recommendedName>
        <fullName evidence="4">Bacterial Ig domain-containing protein</fullName>
    </recommendedName>
</protein>
<evidence type="ECO:0000313" key="3">
    <source>
        <dbReference type="Proteomes" id="UP000191200"/>
    </source>
</evidence>
<gene>
    <name evidence="2" type="ORF">BHY08_10000</name>
</gene>
<dbReference type="Gene3D" id="2.60.40.10">
    <property type="entry name" value="Immunoglobulins"/>
    <property type="match status" value="1"/>
</dbReference>
<name>A0A1J0A841_9ENTE</name>
<dbReference type="RefSeq" id="WP_071457720.1">
    <property type="nucleotide sequence ID" value="NZ_CP017267.1"/>
</dbReference>
<evidence type="ECO:0008006" key="4">
    <source>
        <dbReference type="Google" id="ProtNLM"/>
    </source>
</evidence>
<feature type="signal peptide" evidence="1">
    <location>
        <begin position="1"/>
        <end position="25"/>
    </location>
</feature>
<dbReference type="EMBL" id="CP017267">
    <property type="protein sequence ID" value="APB32112.1"/>
    <property type="molecule type" value="Genomic_DNA"/>
</dbReference>
<dbReference type="STRING" id="519472.BHY08_10000"/>
<organism evidence="2 3">
    <name type="scientific">Vagococcus teuberi</name>
    <dbReference type="NCBI Taxonomy" id="519472"/>
    <lineage>
        <taxon>Bacteria</taxon>
        <taxon>Bacillati</taxon>
        <taxon>Bacillota</taxon>
        <taxon>Bacilli</taxon>
        <taxon>Lactobacillales</taxon>
        <taxon>Enterococcaceae</taxon>
        <taxon>Vagococcus</taxon>
    </lineage>
</organism>
<dbReference type="AlphaFoldDB" id="A0A1J0A841"/>
<keyword evidence="3" id="KW-1185">Reference proteome</keyword>
<reference evidence="2 3" key="1">
    <citation type="submission" date="2016-09" db="EMBL/GenBank/DDBJ databases">
        <title>Vagococcus teuberi sp. nov., isolated from the Malian artisanal sour milk fene.</title>
        <authorList>
            <person name="Wullschleger S."/>
            <person name="Seifert C."/>
            <person name="Baumgartner S."/>
            <person name="Lacroix C."/>
            <person name="Bonfoh B."/>
            <person name="Stevens M.J."/>
            <person name="Meile L."/>
        </authorList>
    </citation>
    <scope>NUCLEOTIDE SEQUENCE [LARGE SCALE GENOMIC DNA]</scope>
    <source>
        <strain evidence="2 3">DSM 21459</strain>
    </source>
</reference>
<accession>A0A1J0A841</accession>
<feature type="chain" id="PRO_5009608670" description="Bacterial Ig domain-containing protein" evidence="1">
    <location>
        <begin position="26"/>
        <end position="975"/>
    </location>
</feature>
<dbReference type="KEGG" id="vte:BHY08_10000"/>
<dbReference type="InterPro" id="IPR013783">
    <property type="entry name" value="Ig-like_fold"/>
</dbReference>
<keyword evidence="1" id="KW-0732">Signal</keyword>